<dbReference type="PANTHER" id="PTHR12138:SF162">
    <property type="entry name" value="CHROMOSOME UNDETERMINED SCAFFOLD_275, WHOLE GENOME SHOTGUN SEQUENCE"/>
    <property type="match status" value="1"/>
</dbReference>
<dbReference type="Ensembl" id="ENSMFAT00000073624.1">
    <property type="protein sequence ID" value="ENSMFAP00000056553.1"/>
    <property type="gene ID" value="ENSMFAG00000063816.1"/>
</dbReference>
<keyword evidence="3" id="KW-1185">Reference proteome</keyword>
<name>A0A7N9CZP4_MACFA</name>
<evidence type="ECO:0000256" key="1">
    <source>
        <dbReference type="SAM" id="Phobius"/>
    </source>
</evidence>
<feature type="transmembrane region" description="Helical" evidence="1">
    <location>
        <begin position="72"/>
        <end position="93"/>
    </location>
</feature>
<reference evidence="2" key="2">
    <citation type="submission" date="2025-08" db="UniProtKB">
        <authorList>
            <consortium name="Ensembl"/>
        </authorList>
    </citation>
    <scope>IDENTIFICATION</scope>
</reference>
<keyword evidence="1" id="KW-0472">Membrane</keyword>
<dbReference type="PANTHER" id="PTHR12138">
    <property type="entry name" value="PRIMATE-EXPANDED PROTEIN FAMILY"/>
    <property type="match status" value="1"/>
</dbReference>
<reference evidence="2" key="3">
    <citation type="submission" date="2025-09" db="UniProtKB">
        <authorList>
            <consortium name="Ensembl"/>
        </authorList>
    </citation>
    <scope>IDENTIFICATION</scope>
</reference>
<organism evidence="2 3">
    <name type="scientific">Macaca fascicularis</name>
    <name type="common">Crab-eating macaque</name>
    <name type="synonym">Cynomolgus monkey</name>
    <dbReference type="NCBI Taxonomy" id="9541"/>
    <lineage>
        <taxon>Eukaryota</taxon>
        <taxon>Metazoa</taxon>
        <taxon>Chordata</taxon>
        <taxon>Craniata</taxon>
        <taxon>Vertebrata</taxon>
        <taxon>Euteleostomi</taxon>
        <taxon>Mammalia</taxon>
        <taxon>Eutheria</taxon>
        <taxon>Euarchontoglires</taxon>
        <taxon>Primates</taxon>
        <taxon>Haplorrhini</taxon>
        <taxon>Catarrhini</taxon>
        <taxon>Cercopithecidae</taxon>
        <taxon>Cercopithecinae</taxon>
        <taxon>Macaca</taxon>
    </lineage>
</organism>
<evidence type="ECO:0000313" key="3">
    <source>
        <dbReference type="Proteomes" id="UP000233100"/>
    </source>
</evidence>
<sequence>MPVIPALWETEAGGSPEIRSSRPAWPTRVPLCQLGWSTAVRSPLTVAATSRSSNPPISASPEARTTGMCHHAWLIFFVFFVEIGFCHVVQAGLELLGSSNPPDSASQSAGIIGVSHCAWPFHLVYFITYQKLCQNLNY</sequence>
<dbReference type="Proteomes" id="UP000233100">
    <property type="component" value="Chromosome 18"/>
</dbReference>
<proteinExistence type="predicted"/>
<dbReference type="PRINTS" id="PR02045">
    <property type="entry name" value="F138DOMAIN"/>
</dbReference>
<evidence type="ECO:0000313" key="2">
    <source>
        <dbReference type="Ensembl" id="ENSMFAP00000056553.1"/>
    </source>
</evidence>
<keyword evidence="1" id="KW-0812">Transmembrane</keyword>
<keyword evidence="1" id="KW-1133">Transmembrane helix</keyword>
<dbReference type="GeneTree" id="ENSGT01120000271815"/>
<protein>
    <submittedName>
        <fullName evidence="2">Uncharacterized protein</fullName>
    </submittedName>
</protein>
<accession>A0A7N9CZP4</accession>
<dbReference type="AlphaFoldDB" id="A0A7N9CZP4"/>
<reference evidence="2 3" key="1">
    <citation type="submission" date="2013-03" db="EMBL/GenBank/DDBJ databases">
        <authorList>
            <person name="Warren W."/>
            <person name="Wilson R.K."/>
        </authorList>
    </citation>
    <scope>NUCLEOTIDE SEQUENCE</scope>
</reference>
<feature type="transmembrane region" description="Helical" evidence="1">
    <location>
        <begin position="105"/>
        <end position="127"/>
    </location>
</feature>